<dbReference type="Gene3D" id="3.50.30.40">
    <property type="entry name" value="Ribonuclease E inhibitor RraA/RraA-like"/>
    <property type="match status" value="1"/>
</dbReference>
<dbReference type="SUPFAM" id="SSF89562">
    <property type="entry name" value="RraA-like"/>
    <property type="match status" value="1"/>
</dbReference>
<proteinExistence type="inferred from homology"/>
<dbReference type="PANTHER" id="PTHR35039">
    <property type="entry name" value="3-KETO-L-GULONATE-6-PHOSPHATE DECARBOXYLASE SGBH-RELATED"/>
    <property type="match status" value="1"/>
</dbReference>
<dbReference type="GO" id="GO:0033982">
    <property type="term" value="F:3-dehydro-L-gulonate-6-phosphate decarboxylase activity"/>
    <property type="evidence" value="ECO:0007669"/>
    <property type="project" value="TreeGrafter"/>
</dbReference>
<dbReference type="InterPro" id="IPR017553">
    <property type="entry name" value="3-hexulose-6-phosphate_synth"/>
</dbReference>
<evidence type="ECO:0000256" key="2">
    <source>
        <dbReference type="ARBA" id="ARBA00006350"/>
    </source>
</evidence>
<gene>
    <name evidence="7" type="ORF">FLSS-23_0021</name>
</gene>
<dbReference type="CDD" id="cd16841">
    <property type="entry name" value="RraA_family"/>
    <property type="match status" value="1"/>
</dbReference>
<feature type="domain" description="Orotidine 5'-phosphate decarboxylase" evidence="6">
    <location>
        <begin position="7"/>
        <end position="208"/>
    </location>
</feature>
<keyword evidence="5" id="KW-0119">Carbohydrate metabolism</keyword>
<dbReference type="InterPro" id="IPR013785">
    <property type="entry name" value="Aldolase_TIM"/>
</dbReference>
<comment type="similarity">
    <text evidence="2">Belongs to the HPS/KGPDC family. HPS subfamily.</text>
</comment>
<dbReference type="CDD" id="cd04726">
    <property type="entry name" value="KGPDC_HPS"/>
    <property type="match status" value="1"/>
</dbReference>
<evidence type="ECO:0000256" key="4">
    <source>
        <dbReference type="ARBA" id="ARBA00023239"/>
    </source>
</evidence>
<dbReference type="NCBIfam" id="TIGR03128">
    <property type="entry name" value="RuMP_HxlA"/>
    <property type="match status" value="1"/>
</dbReference>
<dbReference type="Gene3D" id="3.20.20.70">
    <property type="entry name" value="Aldolase class I"/>
    <property type="match status" value="1"/>
</dbReference>
<dbReference type="InterPro" id="IPR005493">
    <property type="entry name" value="RraA/RraA-like"/>
</dbReference>
<keyword evidence="4" id="KW-0456">Lyase</keyword>
<dbReference type="EC" id="4.1.2.43" evidence="3"/>
<sequence length="432" mass="46740">MKEDSVKLQVALDLLNKKRAIRIAKEAVDGGVDWIEAGTPLIKSEGMDIVRELRREFPDKTIIADMKTMDVGGVEVEIAAKAGADIVGILGAADDETLKEAIRAAKKYDAEIIADLIRVEDQVQRTKEVCELGVDYVGVHIGIDAQMKGEDPRELVKKVSEVSTVPVAAAGGLNSETAPEIVENGAEIIIVGGAIIKAKDVEKAARDIKESIKEGISIKSEVSKKVGPADIEEAFEKVSTPNISDAMHRKPCMKDITPMTVEGKKIIGRAFTVKTVDGDWAKPVEAIQESNEGDILVIDADGGKTAVWGELASWSCKQQGVKGVVIDGAVRDVGDIRDLGFPVFAKYRASNAGEPKGYGGLKDDIVCGGRQVKTGDWIIADDSGVMVVPQKEALQIANRSLDVMEKENRIREEIKEGRTLSVVMELQKWEKE</sequence>
<evidence type="ECO:0000256" key="1">
    <source>
        <dbReference type="ARBA" id="ARBA00000718"/>
    </source>
</evidence>
<protein>
    <recommendedName>
        <fullName evidence="3">3-hexulose-6-phosphate synthase</fullName>
        <ecNumber evidence="3">4.1.2.43</ecNumber>
    </recommendedName>
</protein>
<name>M1P1T7_9ZZZZ</name>
<dbReference type="FunFam" id="3.20.20.70:FF:000022">
    <property type="entry name" value="3-keto-L-gulonate-6-phosphate decarboxylase UlaD"/>
    <property type="match status" value="1"/>
</dbReference>
<dbReference type="SUPFAM" id="SSF51366">
    <property type="entry name" value="Ribulose-phoshate binding barrel"/>
    <property type="match status" value="1"/>
</dbReference>
<evidence type="ECO:0000259" key="6">
    <source>
        <dbReference type="SMART" id="SM00934"/>
    </source>
</evidence>
<dbReference type="SMART" id="SM00934">
    <property type="entry name" value="OMPdecase"/>
    <property type="match status" value="1"/>
</dbReference>
<organism evidence="7">
    <name type="scientific">uncultured organism</name>
    <dbReference type="NCBI Taxonomy" id="155900"/>
    <lineage>
        <taxon>unclassified sequences</taxon>
        <taxon>environmental samples</taxon>
    </lineage>
</organism>
<comment type="catalytic activity">
    <reaction evidence="1">
        <text>D-ribulose 5-phosphate + formaldehyde = D-arabino-hex-3-ulose 6-phosphate</text>
        <dbReference type="Rhea" id="RHEA:25201"/>
        <dbReference type="ChEBI" id="CHEBI:16842"/>
        <dbReference type="ChEBI" id="CHEBI:58121"/>
        <dbReference type="ChEBI" id="CHEBI:58542"/>
        <dbReference type="EC" id="4.1.2.43"/>
    </reaction>
</comment>
<reference evidence="7" key="1">
    <citation type="journal article" date="2013" name="Syst. Appl. Microbiol.">
        <title>New insights into the archaeal diversity of a hypersaline microbial mat obtained by a metagenomic approach.</title>
        <authorList>
            <person name="Lopez-Lopez A."/>
            <person name="Richter M."/>
            <person name="Pena A."/>
            <person name="Tamames J."/>
            <person name="Rossello-Mora R."/>
        </authorList>
    </citation>
    <scope>NUCLEOTIDE SEQUENCE</scope>
</reference>
<dbReference type="Pfam" id="PF03737">
    <property type="entry name" value="RraA-like"/>
    <property type="match status" value="1"/>
</dbReference>
<dbReference type="Pfam" id="PF00215">
    <property type="entry name" value="OMPdecase"/>
    <property type="match status" value="1"/>
</dbReference>
<evidence type="ECO:0000313" key="7">
    <source>
        <dbReference type="EMBL" id="AGF93356.1"/>
    </source>
</evidence>
<dbReference type="GO" id="GO:0006207">
    <property type="term" value="P:'de novo' pyrimidine nucleobase biosynthetic process"/>
    <property type="evidence" value="ECO:0007669"/>
    <property type="project" value="InterPro"/>
</dbReference>
<dbReference type="PANTHER" id="PTHR35039:SF3">
    <property type="entry name" value="3-KETO-L-GULONATE-6-PHOSPHATE DECARBOXYLASE SGBH-RELATED"/>
    <property type="match status" value="1"/>
</dbReference>
<dbReference type="AlphaFoldDB" id="M1P1T7"/>
<dbReference type="GO" id="GO:0019854">
    <property type="term" value="P:L-ascorbic acid catabolic process"/>
    <property type="evidence" value="ECO:0007669"/>
    <property type="project" value="TreeGrafter"/>
</dbReference>
<dbReference type="GO" id="GO:0004590">
    <property type="term" value="F:orotidine-5'-phosphate decarboxylase activity"/>
    <property type="evidence" value="ECO:0007669"/>
    <property type="project" value="InterPro"/>
</dbReference>
<dbReference type="EMBL" id="JX684089">
    <property type="protein sequence ID" value="AGF93356.1"/>
    <property type="molecule type" value="Genomic_DNA"/>
</dbReference>
<dbReference type="NCBIfam" id="NF005442">
    <property type="entry name" value="PRK07028.1"/>
    <property type="match status" value="1"/>
</dbReference>
<dbReference type="InterPro" id="IPR011060">
    <property type="entry name" value="RibuloseP-bd_barrel"/>
</dbReference>
<dbReference type="InterPro" id="IPR041710">
    <property type="entry name" value="HPS/KGPDC"/>
</dbReference>
<dbReference type="InterPro" id="IPR017120">
    <property type="entry name" value="Bifunct_HPS/DMK_prd"/>
</dbReference>
<dbReference type="GO" id="GO:0043801">
    <property type="term" value="F:hexulose-6-phosphate synthase activity"/>
    <property type="evidence" value="ECO:0007669"/>
    <property type="project" value="UniProtKB-EC"/>
</dbReference>
<evidence type="ECO:0000256" key="3">
    <source>
        <dbReference type="ARBA" id="ARBA00012890"/>
    </source>
</evidence>
<accession>M1P1T7</accession>
<dbReference type="InterPro" id="IPR001754">
    <property type="entry name" value="OMPdeCOase_dom"/>
</dbReference>
<evidence type="ECO:0000256" key="5">
    <source>
        <dbReference type="ARBA" id="ARBA00023277"/>
    </source>
</evidence>
<dbReference type="PIRSF" id="PIRSF037137">
    <property type="entry name" value="HPS_DMK_prd"/>
    <property type="match status" value="1"/>
</dbReference>
<dbReference type="InterPro" id="IPR036704">
    <property type="entry name" value="RraA/RraA-like_sf"/>
</dbReference>